<reference evidence="2 3" key="1">
    <citation type="submission" date="2024-07" db="EMBL/GenBank/DDBJ databases">
        <title>Section-level genome sequencing and comparative genomics of Aspergillus sections Usti and Cavernicolus.</title>
        <authorList>
            <consortium name="Lawrence Berkeley National Laboratory"/>
            <person name="Nybo J.L."/>
            <person name="Vesth T.C."/>
            <person name="Theobald S."/>
            <person name="Frisvad J.C."/>
            <person name="Larsen T.O."/>
            <person name="Kjaerboelling I."/>
            <person name="Rothschild-Mancinelli K."/>
            <person name="Lyhne E.K."/>
            <person name="Kogle M.E."/>
            <person name="Barry K."/>
            <person name="Clum A."/>
            <person name="Na H."/>
            <person name="Ledsgaard L."/>
            <person name="Lin J."/>
            <person name="Lipzen A."/>
            <person name="Kuo A."/>
            <person name="Riley R."/>
            <person name="Mondo S."/>
            <person name="LaButti K."/>
            <person name="Haridas S."/>
            <person name="Pangalinan J."/>
            <person name="Salamov A.A."/>
            <person name="Simmons B.A."/>
            <person name="Magnuson J.K."/>
            <person name="Chen J."/>
            <person name="Drula E."/>
            <person name="Henrissat B."/>
            <person name="Wiebenga A."/>
            <person name="Lubbers R.J."/>
            <person name="Gomes A.C."/>
            <person name="Makela M.R."/>
            <person name="Stajich J."/>
            <person name="Grigoriev I.V."/>
            <person name="Mortensen U.H."/>
            <person name="De vries R.P."/>
            <person name="Baker S.E."/>
            <person name="Andersen M.R."/>
        </authorList>
    </citation>
    <scope>NUCLEOTIDE SEQUENCE [LARGE SCALE GENOMIC DNA]</scope>
    <source>
        <strain evidence="2 3">CBS 600.67</strain>
    </source>
</reference>
<evidence type="ECO:0000313" key="2">
    <source>
        <dbReference type="EMBL" id="KAL2820132.1"/>
    </source>
</evidence>
<comment type="caution">
    <text evidence="2">The sequence shown here is derived from an EMBL/GenBank/DDBJ whole genome shotgun (WGS) entry which is preliminary data.</text>
</comment>
<dbReference type="Proteomes" id="UP001610335">
    <property type="component" value="Unassembled WGS sequence"/>
</dbReference>
<keyword evidence="3" id="KW-1185">Reference proteome</keyword>
<evidence type="ECO:0000256" key="1">
    <source>
        <dbReference type="SAM" id="MobiDB-lite"/>
    </source>
</evidence>
<proteinExistence type="predicted"/>
<feature type="region of interest" description="Disordered" evidence="1">
    <location>
        <begin position="250"/>
        <end position="273"/>
    </location>
</feature>
<accession>A0ABR4HXA5</accession>
<organism evidence="2 3">
    <name type="scientific">Aspergillus cavernicola</name>
    <dbReference type="NCBI Taxonomy" id="176166"/>
    <lineage>
        <taxon>Eukaryota</taxon>
        <taxon>Fungi</taxon>
        <taxon>Dikarya</taxon>
        <taxon>Ascomycota</taxon>
        <taxon>Pezizomycotina</taxon>
        <taxon>Eurotiomycetes</taxon>
        <taxon>Eurotiomycetidae</taxon>
        <taxon>Eurotiales</taxon>
        <taxon>Aspergillaceae</taxon>
        <taxon>Aspergillus</taxon>
        <taxon>Aspergillus subgen. Nidulantes</taxon>
    </lineage>
</organism>
<evidence type="ECO:0000313" key="3">
    <source>
        <dbReference type="Proteomes" id="UP001610335"/>
    </source>
</evidence>
<sequence>MPEAVYDDIPQWGQLPAEQYLIPWRPKQLRWRAWKLWQDGRHPEPPLLRIYYDPKDDGRVKSWADLSENYRDVSYWSILDDPDLFNFEQSNSSWMQVFNILPELSKTVRRYSRVNIDEGVDGEDFRQQRADVKYALDYVKRDHPDWRNYPNILITDNYPATALLHSISSTQILIADKETFETNQLLYVHLDAKQNITMQGRIDLTRERLDQIAGDEVHREMPDDVWEEGSVGEGYKVGGEPGQELFQWTKQDLEDDPTSEVPGVEDSVSRLDV</sequence>
<dbReference type="EMBL" id="JBFXLS010000072">
    <property type="protein sequence ID" value="KAL2820132.1"/>
    <property type="molecule type" value="Genomic_DNA"/>
</dbReference>
<name>A0ABR4HXA5_9EURO</name>
<protein>
    <submittedName>
        <fullName evidence="2">Uncharacterized protein</fullName>
    </submittedName>
</protein>
<gene>
    <name evidence="2" type="ORF">BDW59DRAFT_181505</name>
</gene>